<name>A0ABZ2YN34_9BACT</name>
<reference evidence="2" key="1">
    <citation type="submission" date="2024-03" db="EMBL/GenBank/DDBJ databases">
        <title>Chitinophaga horti sp. nov., isolated from garden soil.</title>
        <authorList>
            <person name="Lee D.S."/>
            <person name="Han D.M."/>
            <person name="Baek J.H."/>
            <person name="Choi D.G."/>
            <person name="Jeon J.H."/>
            <person name="Jeon C.O."/>
        </authorList>
    </citation>
    <scope>NUCLEOTIDE SEQUENCE [LARGE SCALE GENOMIC DNA]</scope>
    <source>
        <strain evidence="2">GPA1</strain>
    </source>
</reference>
<evidence type="ECO:0000313" key="2">
    <source>
        <dbReference type="Proteomes" id="UP001485459"/>
    </source>
</evidence>
<keyword evidence="2" id="KW-1185">Reference proteome</keyword>
<accession>A0ABZ2YN34</accession>
<dbReference type="RefSeq" id="WP_341835662.1">
    <property type="nucleotide sequence ID" value="NZ_CP149822.1"/>
</dbReference>
<dbReference type="EMBL" id="CP149822">
    <property type="protein sequence ID" value="WZN40797.1"/>
    <property type="molecule type" value="Genomic_DNA"/>
</dbReference>
<sequence>MKKILATVDALHFSEHELKSYKYIADKARGALTILFLENIAGEAIQYAALESGALDYEGIFAESMKERKEKSLENKKRLQNFCRDSGMDVTLRELPGVPLAEALEESRFADLLLIRNDTTFSVLQDTNPTRFVKDLLVEAQCPVMVVPETTHYIREIYFAYNGTFSSTFAIRQFTQLFADAFSEIPVKVVYIAENGEKKIPNGKLIKEYLNHHYEEVTYHTLEGKPTAELLAITLHNTNGIISLGAYGRSRASRFFHHSDADSILRTANIPIFITHP</sequence>
<proteinExistence type="predicted"/>
<organism evidence="1 2">
    <name type="scientific">Chitinophaga pollutisoli</name>
    <dbReference type="NCBI Taxonomy" id="3133966"/>
    <lineage>
        <taxon>Bacteria</taxon>
        <taxon>Pseudomonadati</taxon>
        <taxon>Bacteroidota</taxon>
        <taxon>Chitinophagia</taxon>
        <taxon>Chitinophagales</taxon>
        <taxon>Chitinophagaceae</taxon>
        <taxon>Chitinophaga</taxon>
    </lineage>
</organism>
<gene>
    <name evidence="1" type="ORF">WJU16_22815</name>
</gene>
<protein>
    <submittedName>
        <fullName evidence="1">Universal stress protein</fullName>
    </submittedName>
</protein>
<dbReference type="SUPFAM" id="SSF52402">
    <property type="entry name" value="Adenine nucleotide alpha hydrolases-like"/>
    <property type="match status" value="2"/>
</dbReference>
<evidence type="ECO:0000313" key="1">
    <source>
        <dbReference type="EMBL" id="WZN40797.1"/>
    </source>
</evidence>
<dbReference type="Proteomes" id="UP001485459">
    <property type="component" value="Chromosome"/>
</dbReference>
<dbReference type="Gene3D" id="3.40.50.12370">
    <property type="match status" value="1"/>
</dbReference>